<protein>
    <submittedName>
        <fullName evidence="1">Uncharacterized protein</fullName>
    </submittedName>
</protein>
<dbReference type="AlphaFoldDB" id="A0A653BCF4"/>
<proteinExistence type="predicted"/>
<reference evidence="1" key="1">
    <citation type="submission" date="2018-11" db="EMBL/GenBank/DDBJ databases">
        <authorList>
            <consortium name="Genoscope - CEA"/>
            <person name="William W."/>
        </authorList>
    </citation>
    <scope>NUCLEOTIDE SEQUENCE [LARGE SCALE GENOMIC DNA]</scope>
    <source>
        <strain evidence="1">T9AD</strain>
    </source>
</reference>
<dbReference type="EMBL" id="LR130779">
    <property type="protein sequence ID" value="VDN66199.1"/>
    <property type="molecule type" value="Genomic_DNA"/>
</dbReference>
<gene>
    <name evidence="1" type="ORF">POT9AD_5224</name>
</gene>
<accession>A0A653BCF4</accession>
<organism evidence="1">
    <name type="scientific">Ectopseudomonas oleovorans</name>
    <name type="common">Pseudomonas oleovorans</name>
    <dbReference type="NCBI Taxonomy" id="301"/>
    <lineage>
        <taxon>Bacteria</taxon>
        <taxon>Pseudomonadati</taxon>
        <taxon>Pseudomonadota</taxon>
        <taxon>Gammaproteobacteria</taxon>
        <taxon>Pseudomonadales</taxon>
        <taxon>Pseudomonadaceae</taxon>
        <taxon>Ectopseudomonas</taxon>
    </lineage>
</organism>
<evidence type="ECO:0000313" key="1">
    <source>
        <dbReference type="EMBL" id="VDN66199.1"/>
    </source>
</evidence>
<name>A0A653BCF4_ECTOL</name>
<sequence>MVPMPPSRIRMRSFSACWRACRRALRSDMGNYLSKAETKVRDDSKAAGFWSAGAMSMNFIHVAGGELSLESRHRHQGCCHAQVRCSVVPVTGSRPGPR</sequence>